<dbReference type="Proteomes" id="UP000782554">
    <property type="component" value="Unassembled WGS sequence"/>
</dbReference>
<name>A0ABS7JU28_9SPHN</name>
<accession>A0ABS7JU28</accession>
<sequence>MDSRNDKSSREDRLAAKLRENLRRRKGQARELRESGDDGVSKPSEGR</sequence>
<evidence type="ECO:0000256" key="1">
    <source>
        <dbReference type="SAM" id="MobiDB-lite"/>
    </source>
</evidence>
<reference evidence="2 3" key="1">
    <citation type="submission" date="2021-08" db="EMBL/GenBank/DDBJ databases">
        <title>Comparative Genomics Analysis of the Genus Qipengyuania Reveals Extensive Genetic Diversity and Metabolic Versatility, Including the Description of Fifteen Novel Species.</title>
        <authorList>
            <person name="Liu Y."/>
        </authorList>
    </citation>
    <scope>NUCLEOTIDE SEQUENCE [LARGE SCALE GENOMIC DNA]</scope>
    <source>
        <strain evidence="2 3">YG27</strain>
    </source>
</reference>
<dbReference type="EMBL" id="JAIGNU010000001">
    <property type="protein sequence ID" value="MBX7501166.1"/>
    <property type="molecule type" value="Genomic_DNA"/>
</dbReference>
<feature type="compositionally biased region" description="Basic and acidic residues" evidence="1">
    <location>
        <begin position="28"/>
        <end position="47"/>
    </location>
</feature>
<proteinExistence type="predicted"/>
<comment type="caution">
    <text evidence="2">The sequence shown here is derived from an EMBL/GenBank/DDBJ whole genome shotgun (WGS) entry which is preliminary data.</text>
</comment>
<organism evidence="2 3">
    <name type="scientific">Qipengyuania mesophila</name>
    <dbReference type="NCBI Taxonomy" id="2867246"/>
    <lineage>
        <taxon>Bacteria</taxon>
        <taxon>Pseudomonadati</taxon>
        <taxon>Pseudomonadota</taxon>
        <taxon>Alphaproteobacteria</taxon>
        <taxon>Sphingomonadales</taxon>
        <taxon>Erythrobacteraceae</taxon>
        <taxon>Qipengyuania</taxon>
    </lineage>
</organism>
<evidence type="ECO:0000313" key="3">
    <source>
        <dbReference type="Proteomes" id="UP000782554"/>
    </source>
</evidence>
<protein>
    <recommendedName>
        <fullName evidence="4">DUF4169 family protein</fullName>
    </recommendedName>
</protein>
<evidence type="ECO:0000313" key="2">
    <source>
        <dbReference type="EMBL" id="MBX7501166.1"/>
    </source>
</evidence>
<feature type="region of interest" description="Disordered" evidence="1">
    <location>
        <begin position="19"/>
        <end position="47"/>
    </location>
</feature>
<evidence type="ECO:0008006" key="4">
    <source>
        <dbReference type="Google" id="ProtNLM"/>
    </source>
</evidence>
<gene>
    <name evidence="2" type="ORF">K3181_06910</name>
</gene>
<keyword evidence="3" id="KW-1185">Reference proteome</keyword>
<dbReference type="RefSeq" id="WP_221602142.1">
    <property type="nucleotide sequence ID" value="NZ_JAIGNU010000001.1"/>
</dbReference>